<evidence type="ECO:0000313" key="11">
    <source>
        <dbReference type="Proteomes" id="UP001567538"/>
    </source>
</evidence>
<gene>
    <name evidence="10" type="ORF">AAHA92_24477</name>
</gene>
<dbReference type="AlphaFoldDB" id="A0ABD1G8L0"/>
<evidence type="ECO:0000256" key="5">
    <source>
        <dbReference type="ARBA" id="ARBA00023002"/>
    </source>
</evidence>
<comment type="subcellular location">
    <subcellularLocation>
        <location evidence="1">Membrane</location>
        <topology evidence="1">Single-pass membrane protein</topology>
    </subcellularLocation>
</comment>
<dbReference type="InterPro" id="IPR036396">
    <property type="entry name" value="Cyt_P450_sf"/>
</dbReference>
<evidence type="ECO:0000256" key="9">
    <source>
        <dbReference type="SAM" id="MobiDB-lite"/>
    </source>
</evidence>
<dbReference type="Proteomes" id="UP001567538">
    <property type="component" value="Unassembled WGS sequence"/>
</dbReference>
<feature type="region of interest" description="Disordered" evidence="9">
    <location>
        <begin position="1"/>
        <end position="48"/>
    </location>
</feature>
<dbReference type="Gene3D" id="1.10.630.10">
    <property type="entry name" value="Cytochrome P450"/>
    <property type="match status" value="1"/>
</dbReference>
<keyword evidence="5" id="KW-0560">Oxidoreductase</keyword>
<dbReference type="InterPro" id="IPR001128">
    <property type="entry name" value="Cyt_P450"/>
</dbReference>
<dbReference type="Pfam" id="PF00067">
    <property type="entry name" value="p450"/>
    <property type="match status" value="1"/>
</dbReference>
<dbReference type="GO" id="GO:0046872">
    <property type="term" value="F:metal ion binding"/>
    <property type="evidence" value="ECO:0007669"/>
    <property type="project" value="UniProtKB-KW"/>
</dbReference>
<evidence type="ECO:0000256" key="1">
    <source>
        <dbReference type="ARBA" id="ARBA00004167"/>
    </source>
</evidence>
<dbReference type="SUPFAM" id="SSF48264">
    <property type="entry name" value="Cytochrome P450"/>
    <property type="match status" value="1"/>
</dbReference>
<comment type="caution">
    <text evidence="10">The sequence shown here is derived from an EMBL/GenBank/DDBJ whole genome shotgun (WGS) entry which is preliminary data.</text>
</comment>
<sequence>MGLRVTLAAAARPRWQSPSRAPSPADSRQHLPTPRGPPQGISRARQNPLTSLRFGTQLVVVVSSPEMAMEVLHKQGHTFSSRSLPAAVNIYGFNTALWIMMPADSAEWKRFRRMGKEKLFSNETLHQTEGQRQETLRRLAEHVRGFSELGQVMNVGAATFATMTDLVLSTLFSIHLTDYGTPDSIGAKEFKENVNSFSRFIGIPNISDFYPILAPLDLQGIRKKIGHHLKKLLDFVDDLIDKRKHQRRDSDYRKKNDFLDTLLDIAEGTEYDLTKEEISLLLTDLIIAGSETSGAMVEWTMVELLLHPDKMAKVKAEPKSGLGDKSIAEASDISKLPYLEATINEAFRFHPPAPLVGPREAKEETLVNGYTKPKKTRVLVNFWAITRDPSIWKNPESFEPERFLGKDIDFEGQHFELIRICPGLPLASRMLFCMVATLCHNFDWEFEGGVVESKVIEREAVFGLSLQKKVPLRAKPKPIKV</sequence>
<evidence type="ECO:0000256" key="3">
    <source>
        <dbReference type="ARBA" id="ARBA00022617"/>
    </source>
</evidence>
<evidence type="ECO:0000256" key="6">
    <source>
        <dbReference type="ARBA" id="ARBA00023004"/>
    </source>
</evidence>
<dbReference type="PANTHER" id="PTHR47950:SF41">
    <property type="entry name" value="(S)-N-METHYLCOCLAURINE 3'-HYDROXYLASE ISOZYME 2-RELATED"/>
    <property type="match status" value="1"/>
</dbReference>
<comment type="cofactor">
    <cofactor evidence="8">
        <name>heme</name>
        <dbReference type="ChEBI" id="CHEBI:30413"/>
    </cofactor>
</comment>
<feature type="binding site" description="axial binding residue" evidence="8">
    <location>
        <position position="421"/>
    </location>
    <ligand>
        <name>heme</name>
        <dbReference type="ChEBI" id="CHEBI:30413"/>
    </ligand>
    <ligandPart>
        <name>Fe</name>
        <dbReference type="ChEBI" id="CHEBI:18248"/>
    </ligandPart>
</feature>
<dbReference type="GO" id="GO:0016114">
    <property type="term" value="P:terpenoid biosynthetic process"/>
    <property type="evidence" value="ECO:0007669"/>
    <property type="project" value="UniProtKB-ARBA"/>
</dbReference>
<evidence type="ECO:0000256" key="2">
    <source>
        <dbReference type="ARBA" id="ARBA00010617"/>
    </source>
</evidence>
<dbReference type="GO" id="GO:0016020">
    <property type="term" value="C:membrane"/>
    <property type="evidence" value="ECO:0007669"/>
    <property type="project" value="UniProtKB-SubCell"/>
</dbReference>
<dbReference type="EMBL" id="JBEAFC010000009">
    <property type="protein sequence ID" value="KAL1540065.1"/>
    <property type="molecule type" value="Genomic_DNA"/>
</dbReference>
<evidence type="ECO:0000313" key="10">
    <source>
        <dbReference type="EMBL" id="KAL1540065.1"/>
    </source>
</evidence>
<evidence type="ECO:0000256" key="8">
    <source>
        <dbReference type="PIRSR" id="PIRSR602401-1"/>
    </source>
</evidence>
<keyword evidence="11" id="KW-1185">Reference proteome</keyword>
<dbReference type="InterPro" id="IPR002401">
    <property type="entry name" value="Cyt_P450_E_grp-I"/>
</dbReference>
<keyword evidence="3 8" id="KW-0349">Heme</keyword>
<name>A0ABD1G8L0_SALDI</name>
<accession>A0ABD1G8L0</accession>
<feature type="compositionally biased region" description="Low complexity" evidence="9">
    <location>
        <begin position="17"/>
        <end position="26"/>
    </location>
</feature>
<proteinExistence type="inferred from homology"/>
<evidence type="ECO:0000256" key="7">
    <source>
        <dbReference type="ARBA" id="ARBA00023033"/>
    </source>
</evidence>
<dbReference type="PANTHER" id="PTHR47950">
    <property type="entry name" value="CYTOCHROME P450, FAMILY 76, SUBFAMILY C, POLYPEPTIDE 5-RELATED"/>
    <property type="match status" value="1"/>
</dbReference>
<protein>
    <submittedName>
        <fullName evidence="10">Carnosic acid synthase-like</fullName>
    </submittedName>
</protein>
<evidence type="ECO:0000256" key="4">
    <source>
        <dbReference type="ARBA" id="ARBA00022723"/>
    </source>
</evidence>
<reference evidence="10 11" key="1">
    <citation type="submission" date="2024-06" db="EMBL/GenBank/DDBJ databases">
        <title>A chromosome level genome sequence of Diviner's sage (Salvia divinorum).</title>
        <authorList>
            <person name="Ford S.A."/>
            <person name="Ro D.-K."/>
            <person name="Ness R.W."/>
            <person name="Phillips M.A."/>
        </authorList>
    </citation>
    <scope>NUCLEOTIDE SEQUENCE [LARGE SCALE GENOMIC DNA]</scope>
    <source>
        <strain evidence="10">SAF-2024a</strain>
        <tissue evidence="10">Leaf</tissue>
    </source>
</reference>
<keyword evidence="4 8" id="KW-0479">Metal-binding</keyword>
<keyword evidence="7" id="KW-0503">Monooxygenase</keyword>
<dbReference type="PRINTS" id="PR00463">
    <property type="entry name" value="EP450I"/>
</dbReference>
<dbReference type="PRINTS" id="PR00385">
    <property type="entry name" value="P450"/>
</dbReference>
<keyword evidence="6 8" id="KW-0408">Iron</keyword>
<dbReference type="GO" id="GO:0016712">
    <property type="term" value="F:oxidoreductase activity, acting on paired donors, with incorporation or reduction of molecular oxygen, reduced flavin or flavoprotein as one donor, and incorporation of one atom of oxygen"/>
    <property type="evidence" value="ECO:0007669"/>
    <property type="project" value="UniProtKB-ARBA"/>
</dbReference>
<comment type="similarity">
    <text evidence="2">Belongs to the cytochrome P450 family.</text>
</comment>
<organism evidence="10 11">
    <name type="scientific">Salvia divinorum</name>
    <name type="common">Maria pastora</name>
    <name type="synonym">Diviner's sage</name>
    <dbReference type="NCBI Taxonomy" id="28513"/>
    <lineage>
        <taxon>Eukaryota</taxon>
        <taxon>Viridiplantae</taxon>
        <taxon>Streptophyta</taxon>
        <taxon>Embryophyta</taxon>
        <taxon>Tracheophyta</taxon>
        <taxon>Spermatophyta</taxon>
        <taxon>Magnoliopsida</taxon>
        <taxon>eudicotyledons</taxon>
        <taxon>Gunneridae</taxon>
        <taxon>Pentapetalae</taxon>
        <taxon>asterids</taxon>
        <taxon>lamiids</taxon>
        <taxon>Lamiales</taxon>
        <taxon>Lamiaceae</taxon>
        <taxon>Nepetoideae</taxon>
        <taxon>Mentheae</taxon>
        <taxon>Salviinae</taxon>
        <taxon>Salvia</taxon>
        <taxon>Salvia subgen. Calosphace</taxon>
    </lineage>
</organism>